<feature type="transmembrane region" description="Helical" evidence="1">
    <location>
        <begin position="36"/>
        <end position="54"/>
    </location>
</feature>
<proteinExistence type="predicted"/>
<organism evidence="2 3">
    <name type="scientific">Corynebacterium flavescens</name>
    <dbReference type="NCBI Taxonomy" id="28028"/>
    <lineage>
        <taxon>Bacteria</taxon>
        <taxon>Bacillati</taxon>
        <taxon>Actinomycetota</taxon>
        <taxon>Actinomycetes</taxon>
        <taxon>Mycobacteriales</taxon>
        <taxon>Corynebacteriaceae</taxon>
        <taxon>Corynebacterium</taxon>
    </lineage>
</organism>
<evidence type="ECO:0000313" key="2">
    <source>
        <dbReference type="EMBL" id="GEB97787.1"/>
    </source>
</evidence>
<keyword evidence="1" id="KW-0812">Transmembrane</keyword>
<sequence length="91" mass="9876">MPIWVMWAVIAAILTIGSVIPPGLRISPIGSWMRIIGMALIAAAVVLWCWGFFIADWDRGWVSAKNYGLIAVAAAASSWIAGRDRHRAVGQ</sequence>
<dbReference type="GeneID" id="82880911"/>
<dbReference type="EMBL" id="BJNB01000016">
    <property type="protein sequence ID" value="GEB97787.1"/>
    <property type="molecule type" value="Genomic_DNA"/>
</dbReference>
<feature type="transmembrane region" description="Helical" evidence="1">
    <location>
        <begin position="66"/>
        <end position="82"/>
    </location>
</feature>
<dbReference type="RefSeq" id="WP_141255959.1">
    <property type="nucleotide sequence ID" value="NZ_BJNB01000016.1"/>
</dbReference>
<feature type="transmembrane region" description="Helical" evidence="1">
    <location>
        <begin position="6"/>
        <end position="24"/>
    </location>
</feature>
<evidence type="ECO:0000256" key="1">
    <source>
        <dbReference type="SAM" id="Phobius"/>
    </source>
</evidence>
<comment type="caution">
    <text evidence="2">The sequence shown here is derived from an EMBL/GenBank/DDBJ whole genome shotgun (WGS) entry which is preliminary data.</text>
</comment>
<gene>
    <name evidence="2" type="ORF">CFL01nite_12820</name>
</gene>
<keyword evidence="1" id="KW-0472">Membrane</keyword>
<protein>
    <submittedName>
        <fullName evidence="2">Uncharacterized protein</fullName>
    </submittedName>
</protein>
<dbReference type="AlphaFoldDB" id="A0AB73B7B3"/>
<dbReference type="Proteomes" id="UP000315353">
    <property type="component" value="Unassembled WGS sequence"/>
</dbReference>
<evidence type="ECO:0000313" key="3">
    <source>
        <dbReference type="Proteomes" id="UP000315353"/>
    </source>
</evidence>
<reference evidence="2 3" key="1">
    <citation type="submission" date="2019-06" db="EMBL/GenBank/DDBJ databases">
        <title>Whole genome shotgun sequence of Corynebacterium flavescens NBRC 14136.</title>
        <authorList>
            <person name="Hosoyama A."/>
            <person name="Uohara A."/>
            <person name="Ohji S."/>
            <person name="Ichikawa N."/>
        </authorList>
    </citation>
    <scope>NUCLEOTIDE SEQUENCE [LARGE SCALE GENOMIC DNA]</scope>
    <source>
        <strain evidence="2 3">NBRC 14136</strain>
    </source>
</reference>
<name>A0AB73B7B3_CORFL</name>
<keyword evidence="1" id="KW-1133">Transmembrane helix</keyword>
<accession>A0AB73B7B3</accession>